<sequence length="146" mass="15878">MTSIQTSAGRSGACKSPTTMRVIHATFRPARALWERHFVYKSDTDQVVSPSIGRPSLAATSNSWSPLESLSSSAVIGSTSDVTCPLSHQLTSPVSCADSRGSETAHRAESRITSSKLLYIDIRARAATDTRRRRCRCRVCYAGDEI</sequence>
<evidence type="ECO:0000313" key="1">
    <source>
        <dbReference type="EMBL" id="GBP28713.1"/>
    </source>
</evidence>
<keyword evidence="2" id="KW-1185">Reference proteome</keyword>
<gene>
    <name evidence="1" type="ORF">EVAR_19754_1</name>
</gene>
<comment type="caution">
    <text evidence="1">The sequence shown here is derived from an EMBL/GenBank/DDBJ whole genome shotgun (WGS) entry which is preliminary data.</text>
</comment>
<dbReference type="AlphaFoldDB" id="A0A4C1UQG9"/>
<reference evidence="1 2" key="1">
    <citation type="journal article" date="2019" name="Commun. Biol.">
        <title>The bagworm genome reveals a unique fibroin gene that provides high tensile strength.</title>
        <authorList>
            <person name="Kono N."/>
            <person name="Nakamura H."/>
            <person name="Ohtoshi R."/>
            <person name="Tomita M."/>
            <person name="Numata K."/>
            <person name="Arakawa K."/>
        </authorList>
    </citation>
    <scope>NUCLEOTIDE SEQUENCE [LARGE SCALE GENOMIC DNA]</scope>
</reference>
<name>A0A4C1UQG9_EUMVA</name>
<evidence type="ECO:0000313" key="2">
    <source>
        <dbReference type="Proteomes" id="UP000299102"/>
    </source>
</evidence>
<dbReference type="Proteomes" id="UP000299102">
    <property type="component" value="Unassembled WGS sequence"/>
</dbReference>
<accession>A0A4C1UQG9</accession>
<dbReference type="EMBL" id="BGZK01000210">
    <property type="protein sequence ID" value="GBP28713.1"/>
    <property type="molecule type" value="Genomic_DNA"/>
</dbReference>
<proteinExistence type="predicted"/>
<organism evidence="1 2">
    <name type="scientific">Eumeta variegata</name>
    <name type="common">Bagworm moth</name>
    <name type="synonym">Eumeta japonica</name>
    <dbReference type="NCBI Taxonomy" id="151549"/>
    <lineage>
        <taxon>Eukaryota</taxon>
        <taxon>Metazoa</taxon>
        <taxon>Ecdysozoa</taxon>
        <taxon>Arthropoda</taxon>
        <taxon>Hexapoda</taxon>
        <taxon>Insecta</taxon>
        <taxon>Pterygota</taxon>
        <taxon>Neoptera</taxon>
        <taxon>Endopterygota</taxon>
        <taxon>Lepidoptera</taxon>
        <taxon>Glossata</taxon>
        <taxon>Ditrysia</taxon>
        <taxon>Tineoidea</taxon>
        <taxon>Psychidae</taxon>
        <taxon>Oiketicinae</taxon>
        <taxon>Eumeta</taxon>
    </lineage>
</organism>
<protein>
    <submittedName>
        <fullName evidence="1">Uncharacterized protein</fullName>
    </submittedName>
</protein>